<gene>
    <name evidence="1" type="ORF">ACE5LO_24975</name>
</gene>
<organism evidence="1 2">
    <name type="scientific">Paenibacillus medicaginis</name>
    <dbReference type="NCBI Taxonomy" id="1470560"/>
    <lineage>
        <taxon>Bacteria</taxon>
        <taxon>Bacillati</taxon>
        <taxon>Bacillota</taxon>
        <taxon>Bacilli</taxon>
        <taxon>Bacillales</taxon>
        <taxon>Paenibacillaceae</taxon>
        <taxon>Paenibacillus</taxon>
    </lineage>
</organism>
<protein>
    <submittedName>
        <fullName evidence="1">Uncharacterized protein</fullName>
    </submittedName>
</protein>
<accession>A0ABV5C830</accession>
<sequence length="73" mass="8627">MEELMSACQKFLDGSYKIEDFTRFLSWVGVPSEFIEIVNETEQNLERIMVTEFEENWYQEGSKVVLELLKVIS</sequence>
<proteinExistence type="predicted"/>
<evidence type="ECO:0000313" key="1">
    <source>
        <dbReference type="EMBL" id="MFB5763636.1"/>
    </source>
</evidence>
<keyword evidence="2" id="KW-1185">Reference proteome</keyword>
<comment type="caution">
    <text evidence="1">The sequence shown here is derived from an EMBL/GenBank/DDBJ whole genome shotgun (WGS) entry which is preliminary data.</text>
</comment>
<evidence type="ECO:0000313" key="2">
    <source>
        <dbReference type="Proteomes" id="UP001580430"/>
    </source>
</evidence>
<dbReference type="EMBL" id="JBHIRY010000041">
    <property type="protein sequence ID" value="MFB5763636.1"/>
    <property type="molecule type" value="Genomic_DNA"/>
</dbReference>
<name>A0ABV5C830_9BACL</name>
<dbReference type="RefSeq" id="WP_375522643.1">
    <property type="nucleotide sequence ID" value="NZ_JBHIRY010000041.1"/>
</dbReference>
<reference evidence="1 2" key="1">
    <citation type="submission" date="2024-09" db="EMBL/GenBank/DDBJ databases">
        <title>Paenibacillus zeirhizospherea sp. nov., isolated from surface of the maize (Zea mays) roots in a horticulture field, Hungary.</title>
        <authorList>
            <person name="Marton D."/>
            <person name="Farkas M."/>
            <person name="Bedics A."/>
            <person name="Toth E."/>
            <person name="Tancsics A."/>
            <person name="Boka K."/>
            <person name="Marati G."/>
            <person name="Kriszt B."/>
            <person name="Cserhati M."/>
        </authorList>
    </citation>
    <scope>NUCLEOTIDE SEQUENCE [LARGE SCALE GENOMIC DNA]</scope>
    <source>
        <strain evidence="1 2">JCM 18446</strain>
    </source>
</reference>
<dbReference type="Proteomes" id="UP001580430">
    <property type="component" value="Unassembled WGS sequence"/>
</dbReference>